<comment type="similarity">
    <text evidence="2">Belongs to the urotensin-2 family.</text>
</comment>
<evidence type="ECO:0000256" key="6">
    <source>
        <dbReference type="SAM" id="SignalP"/>
    </source>
</evidence>
<dbReference type="GO" id="GO:0008217">
    <property type="term" value="P:regulation of blood pressure"/>
    <property type="evidence" value="ECO:0007669"/>
    <property type="project" value="InterPro"/>
</dbReference>
<dbReference type="PROSITE" id="PS00984">
    <property type="entry name" value="UROTENSIN_II"/>
    <property type="match status" value="1"/>
</dbReference>
<accession>A0AAD8D7D1</accession>
<evidence type="ECO:0000256" key="5">
    <source>
        <dbReference type="ARBA" id="ARBA00023157"/>
    </source>
</evidence>
<dbReference type="GO" id="GO:0005179">
    <property type="term" value="F:hormone activity"/>
    <property type="evidence" value="ECO:0007669"/>
    <property type="project" value="UniProtKB-KW"/>
</dbReference>
<sequence>MDRDLSTPFCAGLLALLLMVQLQAVHGRSFLIQENQLAPGKDITDFQDKLIALLLQKGLSGKSGRRPEINDLELASKLAELEQLAALREKLALEKQLDSNAIGMESAHPSKRACFWKYCV</sequence>
<feature type="chain" id="PRO_5042121832" evidence="6">
    <location>
        <begin position="28"/>
        <end position="120"/>
    </location>
</feature>
<evidence type="ECO:0000313" key="8">
    <source>
        <dbReference type="Proteomes" id="UP001230051"/>
    </source>
</evidence>
<feature type="signal peptide" evidence="6">
    <location>
        <begin position="1"/>
        <end position="27"/>
    </location>
</feature>
<name>A0AAD8D7D1_ACIOX</name>
<dbReference type="GO" id="GO:0005576">
    <property type="term" value="C:extracellular region"/>
    <property type="evidence" value="ECO:0007669"/>
    <property type="project" value="UniProtKB-SubCell"/>
</dbReference>
<organism evidence="7 8">
    <name type="scientific">Acipenser oxyrinchus oxyrinchus</name>
    <dbReference type="NCBI Taxonomy" id="40147"/>
    <lineage>
        <taxon>Eukaryota</taxon>
        <taxon>Metazoa</taxon>
        <taxon>Chordata</taxon>
        <taxon>Craniata</taxon>
        <taxon>Vertebrata</taxon>
        <taxon>Euteleostomi</taxon>
        <taxon>Actinopterygii</taxon>
        <taxon>Chondrostei</taxon>
        <taxon>Acipenseriformes</taxon>
        <taxon>Acipenseridae</taxon>
        <taxon>Acipenser</taxon>
    </lineage>
</organism>
<proteinExistence type="inferred from homology"/>
<dbReference type="InterPro" id="IPR043255">
    <property type="entry name" value="U-IIB"/>
</dbReference>
<keyword evidence="8" id="KW-1185">Reference proteome</keyword>
<keyword evidence="3" id="KW-0964">Secreted</keyword>
<dbReference type="AlphaFoldDB" id="A0AAD8D7D1"/>
<keyword evidence="5" id="KW-1015">Disulfide bond</keyword>
<keyword evidence="4" id="KW-0372">Hormone</keyword>
<dbReference type="EMBL" id="JAGXEW010000016">
    <property type="protein sequence ID" value="KAK1162433.1"/>
    <property type="molecule type" value="Genomic_DNA"/>
</dbReference>
<dbReference type="Proteomes" id="UP001230051">
    <property type="component" value="Unassembled WGS sequence"/>
</dbReference>
<evidence type="ECO:0000256" key="1">
    <source>
        <dbReference type="ARBA" id="ARBA00004613"/>
    </source>
</evidence>
<protein>
    <submittedName>
        <fullName evidence="7">Urotensin-2B-like</fullName>
    </submittedName>
</protein>
<dbReference type="GO" id="GO:0097746">
    <property type="term" value="P:blood vessel diameter maintenance"/>
    <property type="evidence" value="ECO:0007669"/>
    <property type="project" value="InterPro"/>
</dbReference>
<evidence type="ECO:0000256" key="4">
    <source>
        <dbReference type="ARBA" id="ARBA00022702"/>
    </source>
</evidence>
<comment type="subcellular location">
    <subcellularLocation>
        <location evidence="1">Secreted</location>
    </subcellularLocation>
</comment>
<evidence type="ECO:0000256" key="2">
    <source>
        <dbReference type="ARBA" id="ARBA00006719"/>
    </source>
</evidence>
<comment type="caution">
    <text evidence="7">The sequence shown here is derived from an EMBL/GenBank/DDBJ whole genome shotgun (WGS) entry which is preliminary data.</text>
</comment>
<keyword evidence="6" id="KW-0732">Signal</keyword>
<reference evidence="7" key="1">
    <citation type="submission" date="2022-02" db="EMBL/GenBank/DDBJ databases">
        <title>Atlantic sturgeon de novo genome assembly.</title>
        <authorList>
            <person name="Stock M."/>
            <person name="Klopp C."/>
            <person name="Guiguen Y."/>
            <person name="Cabau C."/>
            <person name="Parinello H."/>
            <person name="Santidrian Yebra-Pimentel E."/>
            <person name="Kuhl H."/>
            <person name="Dirks R.P."/>
            <person name="Guessner J."/>
            <person name="Wuertz S."/>
            <person name="Du K."/>
            <person name="Schartl M."/>
        </authorList>
    </citation>
    <scope>NUCLEOTIDE SEQUENCE</scope>
    <source>
        <strain evidence="7">STURGEONOMICS-FGT-2020</strain>
        <tissue evidence="7">Whole blood</tissue>
    </source>
</reference>
<dbReference type="PANTHER" id="PTHR36876:SF1">
    <property type="entry name" value="UROTENSIN-2B"/>
    <property type="match status" value="1"/>
</dbReference>
<evidence type="ECO:0000256" key="3">
    <source>
        <dbReference type="ARBA" id="ARBA00022525"/>
    </source>
</evidence>
<evidence type="ECO:0000313" key="7">
    <source>
        <dbReference type="EMBL" id="KAK1162433.1"/>
    </source>
</evidence>
<dbReference type="InterPro" id="IPR001483">
    <property type="entry name" value="Urotensin_II"/>
</dbReference>
<gene>
    <name evidence="7" type="primary">UTS2B</name>
    <name evidence="7" type="ORF">AOXY_G17295</name>
</gene>
<dbReference type="PANTHER" id="PTHR36876">
    <property type="entry name" value="UROTENSIN-2B"/>
    <property type="match status" value="1"/>
</dbReference>